<name>A0A6B0TWN4_IXORI</name>
<evidence type="ECO:0000256" key="1">
    <source>
        <dbReference type="SAM" id="SignalP"/>
    </source>
</evidence>
<feature type="signal peptide" evidence="1">
    <location>
        <begin position="1"/>
        <end position="26"/>
    </location>
</feature>
<protein>
    <submittedName>
        <fullName evidence="2">Putative secreted protein</fullName>
    </submittedName>
</protein>
<evidence type="ECO:0000313" key="2">
    <source>
        <dbReference type="EMBL" id="MXU82291.1"/>
    </source>
</evidence>
<proteinExistence type="predicted"/>
<feature type="chain" id="PRO_5025529717" evidence="1">
    <location>
        <begin position="27"/>
        <end position="67"/>
    </location>
</feature>
<dbReference type="AlphaFoldDB" id="A0A6B0TWN4"/>
<accession>A0A6B0TWN4</accession>
<sequence length="67" mass="7852">MQKRTPNLYRFLLLLAPRLCIKLCHGSAFVLPNAIYVTLPERCKHARRRAIFPYCFYINSVIQARSV</sequence>
<dbReference type="EMBL" id="GIFC01000208">
    <property type="protein sequence ID" value="MXU82291.1"/>
    <property type="molecule type" value="Transcribed_RNA"/>
</dbReference>
<reference evidence="2" key="1">
    <citation type="submission" date="2019-12" db="EMBL/GenBank/DDBJ databases">
        <title>An insight into the sialome of adult female Ixodes ricinus ticks feeding for 6 days.</title>
        <authorList>
            <person name="Perner J."/>
            <person name="Ribeiro J.M.C."/>
        </authorList>
    </citation>
    <scope>NUCLEOTIDE SEQUENCE</scope>
    <source>
        <strain evidence="2">Semi-engorged</strain>
        <tissue evidence="2">Salivary glands</tissue>
    </source>
</reference>
<keyword evidence="1" id="KW-0732">Signal</keyword>
<organism evidence="2">
    <name type="scientific">Ixodes ricinus</name>
    <name type="common">Common tick</name>
    <name type="synonym">Acarus ricinus</name>
    <dbReference type="NCBI Taxonomy" id="34613"/>
    <lineage>
        <taxon>Eukaryota</taxon>
        <taxon>Metazoa</taxon>
        <taxon>Ecdysozoa</taxon>
        <taxon>Arthropoda</taxon>
        <taxon>Chelicerata</taxon>
        <taxon>Arachnida</taxon>
        <taxon>Acari</taxon>
        <taxon>Parasitiformes</taxon>
        <taxon>Ixodida</taxon>
        <taxon>Ixodoidea</taxon>
        <taxon>Ixodidae</taxon>
        <taxon>Ixodinae</taxon>
        <taxon>Ixodes</taxon>
    </lineage>
</organism>